<reference evidence="1 2" key="1">
    <citation type="journal article" date="2019" name="Nat. Ecol. Evol.">
        <title>Megaphylogeny resolves global patterns of mushroom evolution.</title>
        <authorList>
            <person name="Varga T."/>
            <person name="Krizsan K."/>
            <person name="Foldi C."/>
            <person name="Dima B."/>
            <person name="Sanchez-Garcia M."/>
            <person name="Sanchez-Ramirez S."/>
            <person name="Szollosi G.J."/>
            <person name="Szarkandi J.G."/>
            <person name="Papp V."/>
            <person name="Albert L."/>
            <person name="Andreopoulos W."/>
            <person name="Angelini C."/>
            <person name="Antonin V."/>
            <person name="Barry K.W."/>
            <person name="Bougher N.L."/>
            <person name="Buchanan P."/>
            <person name="Buyck B."/>
            <person name="Bense V."/>
            <person name="Catcheside P."/>
            <person name="Chovatia M."/>
            <person name="Cooper J."/>
            <person name="Damon W."/>
            <person name="Desjardin D."/>
            <person name="Finy P."/>
            <person name="Geml J."/>
            <person name="Haridas S."/>
            <person name="Hughes K."/>
            <person name="Justo A."/>
            <person name="Karasinski D."/>
            <person name="Kautmanova I."/>
            <person name="Kiss B."/>
            <person name="Kocsube S."/>
            <person name="Kotiranta H."/>
            <person name="LaButti K.M."/>
            <person name="Lechner B.E."/>
            <person name="Liimatainen K."/>
            <person name="Lipzen A."/>
            <person name="Lukacs Z."/>
            <person name="Mihaltcheva S."/>
            <person name="Morgado L.N."/>
            <person name="Niskanen T."/>
            <person name="Noordeloos M.E."/>
            <person name="Ohm R.A."/>
            <person name="Ortiz-Santana B."/>
            <person name="Ovrebo C."/>
            <person name="Racz N."/>
            <person name="Riley R."/>
            <person name="Savchenko A."/>
            <person name="Shiryaev A."/>
            <person name="Soop K."/>
            <person name="Spirin V."/>
            <person name="Szebenyi C."/>
            <person name="Tomsovsky M."/>
            <person name="Tulloss R.E."/>
            <person name="Uehling J."/>
            <person name="Grigoriev I.V."/>
            <person name="Vagvolgyi C."/>
            <person name="Papp T."/>
            <person name="Martin F.M."/>
            <person name="Miettinen O."/>
            <person name="Hibbett D.S."/>
            <person name="Nagy L.G."/>
        </authorList>
    </citation>
    <scope>NUCLEOTIDE SEQUENCE [LARGE SCALE GENOMIC DNA]</scope>
    <source>
        <strain evidence="1 2">NL-1719</strain>
    </source>
</reference>
<evidence type="ECO:0000313" key="1">
    <source>
        <dbReference type="EMBL" id="TFK62842.1"/>
    </source>
</evidence>
<gene>
    <name evidence="1" type="ORF">BDN72DRAFT_776639</name>
</gene>
<organism evidence="1 2">
    <name type="scientific">Pluteus cervinus</name>
    <dbReference type="NCBI Taxonomy" id="181527"/>
    <lineage>
        <taxon>Eukaryota</taxon>
        <taxon>Fungi</taxon>
        <taxon>Dikarya</taxon>
        <taxon>Basidiomycota</taxon>
        <taxon>Agaricomycotina</taxon>
        <taxon>Agaricomycetes</taxon>
        <taxon>Agaricomycetidae</taxon>
        <taxon>Agaricales</taxon>
        <taxon>Pluteineae</taxon>
        <taxon>Pluteaceae</taxon>
        <taxon>Pluteus</taxon>
    </lineage>
</organism>
<proteinExistence type="predicted"/>
<sequence>LQPLVEVEFALREGQCHDALDSLRLAIKTFNANYKFKQDNVRGQFQNTRAQHFLNTLNNDKVSALDKYNQCRNVLLNLGLSPVDKTLQSLAKSQLWGRNMGLPAELGDTKTDEPWFWVVGRPSGLSKEEEVNWNYEGWFKTSRSIQSNLSVLVNRACFLRFWAVMERGREEKEILEEEILRVHTSFSKMTATWTGRTQHHRVLLPTPTSKLR</sequence>
<name>A0ACD3ADC3_9AGAR</name>
<protein>
    <submittedName>
        <fullName evidence="1">Uncharacterized protein</fullName>
    </submittedName>
</protein>
<keyword evidence="2" id="KW-1185">Reference proteome</keyword>
<evidence type="ECO:0000313" key="2">
    <source>
        <dbReference type="Proteomes" id="UP000308600"/>
    </source>
</evidence>
<feature type="non-terminal residue" evidence="1">
    <location>
        <position position="1"/>
    </location>
</feature>
<dbReference type="EMBL" id="ML208556">
    <property type="protein sequence ID" value="TFK62842.1"/>
    <property type="molecule type" value="Genomic_DNA"/>
</dbReference>
<accession>A0ACD3ADC3</accession>
<dbReference type="Proteomes" id="UP000308600">
    <property type="component" value="Unassembled WGS sequence"/>
</dbReference>